<dbReference type="InterPro" id="IPR051043">
    <property type="entry name" value="Sulfatase_Mod_Factor_Kinase"/>
</dbReference>
<proteinExistence type="predicted"/>
<dbReference type="InterPro" id="IPR042095">
    <property type="entry name" value="SUMF_sf"/>
</dbReference>
<dbReference type="PANTHER" id="PTHR23150">
    <property type="entry name" value="SULFATASE MODIFYING FACTOR 1, 2"/>
    <property type="match status" value="1"/>
</dbReference>
<gene>
    <name evidence="3" type="ORF">GCM10007036_11060</name>
</gene>
<evidence type="ECO:0000256" key="1">
    <source>
        <dbReference type="SAM" id="SignalP"/>
    </source>
</evidence>
<dbReference type="InterPro" id="IPR016187">
    <property type="entry name" value="CTDL_fold"/>
</dbReference>
<comment type="caution">
    <text evidence="3">The sequence shown here is derived from an EMBL/GenBank/DDBJ whole genome shotgun (WGS) entry which is preliminary data.</text>
</comment>
<dbReference type="GO" id="GO:0120147">
    <property type="term" value="F:formylglycine-generating oxidase activity"/>
    <property type="evidence" value="ECO:0007669"/>
    <property type="project" value="TreeGrafter"/>
</dbReference>
<dbReference type="EMBL" id="BMES01000001">
    <property type="protein sequence ID" value="GGH12862.1"/>
    <property type="molecule type" value="Genomic_DNA"/>
</dbReference>
<sequence>MLLILKAKLAAKAALVVAPLAVAAAGYGLPAIPADQVAVTTIAPGAFLHRLAGDFALNGRPVNAPRRAFRFTRPLTIMTYQVSAAAYDACVAAGACERRLFRAAASAEAPAVGVNWHDATAYATWFSSRTGARWRLPTDAEWAFAAGARFNDDAVLADDGSDSFSKRWLAKYEQESSRQAPADKAPRPAGAFGFNEHGVADIAGNVWEWTDTCFLRQALDASGEPTGERTVNCGVRVVEGEHRSYVTDFVRDARAGGCAVGVPPANLGFRLVRDDAGYLGAAVARARFHMRWI</sequence>
<feature type="domain" description="Sulfatase-modifying factor enzyme-like" evidence="2">
    <location>
        <begin position="42"/>
        <end position="273"/>
    </location>
</feature>
<keyword evidence="1" id="KW-0732">Signal</keyword>
<dbReference type="Proteomes" id="UP000603912">
    <property type="component" value="Unassembled WGS sequence"/>
</dbReference>
<evidence type="ECO:0000313" key="3">
    <source>
        <dbReference type="EMBL" id="GGH12862.1"/>
    </source>
</evidence>
<organism evidence="3 4">
    <name type="scientific">Alsobacter metallidurans</name>
    <dbReference type="NCBI Taxonomy" id="340221"/>
    <lineage>
        <taxon>Bacteria</taxon>
        <taxon>Pseudomonadati</taxon>
        <taxon>Pseudomonadota</taxon>
        <taxon>Alphaproteobacteria</taxon>
        <taxon>Hyphomicrobiales</taxon>
        <taxon>Alsobacteraceae</taxon>
        <taxon>Alsobacter</taxon>
    </lineage>
</organism>
<dbReference type="Gene3D" id="3.90.1580.10">
    <property type="entry name" value="paralog of FGE (formylglycine-generating enzyme)"/>
    <property type="match status" value="1"/>
</dbReference>
<dbReference type="InterPro" id="IPR005532">
    <property type="entry name" value="SUMF_dom"/>
</dbReference>
<dbReference type="Pfam" id="PF03781">
    <property type="entry name" value="FGE-sulfatase"/>
    <property type="match status" value="1"/>
</dbReference>
<keyword evidence="4" id="KW-1185">Reference proteome</keyword>
<evidence type="ECO:0000259" key="2">
    <source>
        <dbReference type="Pfam" id="PF03781"/>
    </source>
</evidence>
<accession>A0A917I5V4</accession>
<feature type="signal peptide" evidence="1">
    <location>
        <begin position="1"/>
        <end position="23"/>
    </location>
</feature>
<protein>
    <submittedName>
        <fullName evidence="3">Nitrate reductase</fullName>
    </submittedName>
</protein>
<evidence type="ECO:0000313" key="4">
    <source>
        <dbReference type="Proteomes" id="UP000603912"/>
    </source>
</evidence>
<dbReference type="RefSeq" id="WP_188516682.1">
    <property type="nucleotide sequence ID" value="NZ_BMES01000001.1"/>
</dbReference>
<reference evidence="3" key="2">
    <citation type="submission" date="2020-09" db="EMBL/GenBank/DDBJ databases">
        <authorList>
            <person name="Sun Q."/>
            <person name="Zhou Y."/>
        </authorList>
    </citation>
    <scope>NUCLEOTIDE SEQUENCE</scope>
    <source>
        <strain evidence="3">CGMCC 1.12214</strain>
    </source>
</reference>
<dbReference type="AlphaFoldDB" id="A0A917I5V4"/>
<reference evidence="3" key="1">
    <citation type="journal article" date="2014" name="Int. J. Syst. Evol. Microbiol.">
        <title>Complete genome sequence of Corynebacterium casei LMG S-19264T (=DSM 44701T), isolated from a smear-ripened cheese.</title>
        <authorList>
            <consortium name="US DOE Joint Genome Institute (JGI-PGF)"/>
            <person name="Walter F."/>
            <person name="Albersmeier A."/>
            <person name="Kalinowski J."/>
            <person name="Ruckert C."/>
        </authorList>
    </citation>
    <scope>NUCLEOTIDE SEQUENCE</scope>
    <source>
        <strain evidence="3">CGMCC 1.12214</strain>
    </source>
</reference>
<feature type="chain" id="PRO_5037620968" evidence="1">
    <location>
        <begin position="24"/>
        <end position="293"/>
    </location>
</feature>
<dbReference type="PANTHER" id="PTHR23150:SF19">
    <property type="entry name" value="FORMYLGLYCINE-GENERATING ENZYME"/>
    <property type="match status" value="1"/>
</dbReference>
<dbReference type="SUPFAM" id="SSF56436">
    <property type="entry name" value="C-type lectin-like"/>
    <property type="match status" value="1"/>
</dbReference>
<name>A0A917I5V4_9HYPH</name>